<accession>A0A1G6I0Y7</accession>
<dbReference type="Proteomes" id="UP000199411">
    <property type="component" value="Unassembled WGS sequence"/>
</dbReference>
<gene>
    <name evidence="1" type="ORF">SAMN05660835_00186</name>
</gene>
<organism evidence="1 2">
    <name type="scientific">Desulfurella multipotens</name>
    <dbReference type="NCBI Taxonomy" id="79269"/>
    <lineage>
        <taxon>Bacteria</taxon>
        <taxon>Pseudomonadati</taxon>
        <taxon>Campylobacterota</taxon>
        <taxon>Desulfurellia</taxon>
        <taxon>Desulfurellales</taxon>
        <taxon>Desulfurellaceae</taxon>
        <taxon>Desulfurella</taxon>
    </lineage>
</organism>
<keyword evidence="2" id="KW-1185">Reference proteome</keyword>
<proteinExistence type="predicted"/>
<evidence type="ECO:0000313" key="2">
    <source>
        <dbReference type="Proteomes" id="UP000199411"/>
    </source>
</evidence>
<protein>
    <submittedName>
        <fullName evidence="1">Uncharacterized protein</fullName>
    </submittedName>
</protein>
<name>A0A1G6I0Y7_9BACT</name>
<dbReference type="EMBL" id="FMYU01000001">
    <property type="protein sequence ID" value="SDC00219.1"/>
    <property type="molecule type" value="Genomic_DNA"/>
</dbReference>
<sequence>MYILKSMKEKRFNIDIVLRKTKRWDFKELLIQKNIIYFEWFVELNEDVSIISVDVNIDELEELYNFIFEKLSESRIVLPNGTRLQAKLPFDFIKTKLTK</sequence>
<dbReference type="AlphaFoldDB" id="A0A1G6I0Y7"/>
<evidence type="ECO:0000313" key="1">
    <source>
        <dbReference type="EMBL" id="SDC00219.1"/>
    </source>
</evidence>
<reference evidence="2" key="1">
    <citation type="submission" date="2016-10" db="EMBL/GenBank/DDBJ databases">
        <authorList>
            <person name="Varghese N."/>
            <person name="Submissions S."/>
        </authorList>
    </citation>
    <scope>NUCLEOTIDE SEQUENCE [LARGE SCALE GENOMIC DNA]</scope>
    <source>
        <strain evidence="2">DSM 8415</strain>
    </source>
</reference>